<dbReference type="Pfam" id="PF03435">
    <property type="entry name" value="Sacchrp_dh_NADP"/>
    <property type="match status" value="1"/>
</dbReference>
<comment type="caution">
    <text evidence="2">The sequence shown here is derived from an EMBL/GenBank/DDBJ whole genome shotgun (WGS) entry which is preliminary data.</text>
</comment>
<dbReference type="PANTHER" id="PTHR43796">
    <property type="entry name" value="CARBOXYNORSPERMIDINE SYNTHASE"/>
    <property type="match status" value="1"/>
</dbReference>
<gene>
    <name evidence="2" type="ORF">GCM10023318_28670</name>
</gene>
<organism evidence="2 3">
    <name type="scientific">Nocardia callitridis</name>
    <dbReference type="NCBI Taxonomy" id="648753"/>
    <lineage>
        <taxon>Bacteria</taxon>
        <taxon>Bacillati</taxon>
        <taxon>Actinomycetota</taxon>
        <taxon>Actinomycetes</taxon>
        <taxon>Mycobacteriales</taxon>
        <taxon>Nocardiaceae</taxon>
        <taxon>Nocardia</taxon>
    </lineage>
</organism>
<protein>
    <submittedName>
        <fullName evidence="2">Saccharopine dehydrogenase NADP-binding domain-containing protein</fullName>
    </submittedName>
</protein>
<dbReference type="InterPro" id="IPR005097">
    <property type="entry name" value="Sacchrp_dh_NADP-bd"/>
</dbReference>
<dbReference type="Gene3D" id="3.30.360.10">
    <property type="entry name" value="Dihydrodipicolinate Reductase, domain 2"/>
    <property type="match status" value="1"/>
</dbReference>
<evidence type="ECO:0000313" key="2">
    <source>
        <dbReference type="EMBL" id="GAA5054096.1"/>
    </source>
</evidence>
<dbReference type="InterPro" id="IPR036291">
    <property type="entry name" value="NAD(P)-bd_dom_sf"/>
</dbReference>
<evidence type="ECO:0000313" key="3">
    <source>
        <dbReference type="Proteomes" id="UP001500603"/>
    </source>
</evidence>
<name>A0ABP9KCP0_9NOCA</name>
<keyword evidence="3" id="KW-1185">Reference proteome</keyword>
<reference evidence="3" key="1">
    <citation type="journal article" date="2019" name="Int. J. Syst. Evol. Microbiol.">
        <title>The Global Catalogue of Microorganisms (GCM) 10K type strain sequencing project: providing services to taxonomists for standard genome sequencing and annotation.</title>
        <authorList>
            <consortium name="The Broad Institute Genomics Platform"/>
            <consortium name="The Broad Institute Genome Sequencing Center for Infectious Disease"/>
            <person name="Wu L."/>
            <person name="Ma J."/>
        </authorList>
    </citation>
    <scope>NUCLEOTIDE SEQUENCE [LARGE SCALE GENOMIC DNA]</scope>
    <source>
        <strain evidence="3">JCM 18298</strain>
    </source>
</reference>
<sequence>MRVLVLGGAGEVGRAAARVLAADKQVDHLVVADLSEARARSVAAELGAHCSAQALDVTDHATLVATIRQSDIVVNTVGPYFRFGPGVLRAAIEARRDYIDVCDDPAPTLTMLDMHAEAEAAGVTAVLGMGASPGLANLLAAQSIANLDHADTVITGWNLAMAQPETRSWTPSAAISHGIEQVSNTIPVIRDRQRVWEKPLRKTVVDYPGLGAATGWTFGHPEPLTLARTFPHLVESVNVALAPRHVAGVLNLLGRGVTHRILNHSTAASLAAVAENLLPAGTVSVLADSGLPPLFALSRGIKDGAPATVACALGQVPGLSMAEVTGIPLAVGALLRANRPGVHPPEAVFVPEQFLARLAPQCLGRPSADSLTVTTSTFATDAANSAALRRGSLITALITAGR</sequence>
<dbReference type="Gene3D" id="3.40.50.720">
    <property type="entry name" value="NAD(P)-binding Rossmann-like Domain"/>
    <property type="match status" value="1"/>
</dbReference>
<feature type="domain" description="Saccharopine dehydrogenase NADP binding" evidence="1">
    <location>
        <begin position="3"/>
        <end position="126"/>
    </location>
</feature>
<proteinExistence type="predicted"/>
<evidence type="ECO:0000259" key="1">
    <source>
        <dbReference type="Pfam" id="PF03435"/>
    </source>
</evidence>
<accession>A0ABP9KCP0</accession>
<dbReference type="PANTHER" id="PTHR43796:SF2">
    <property type="entry name" value="CARBOXYNORSPERMIDINE SYNTHASE"/>
    <property type="match status" value="1"/>
</dbReference>
<dbReference type="Proteomes" id="UP001500603">
    <property type="component" value="Unassembled WGS sequence"/>
</dbReference>
<dbReference type="SUPFAM" id="SSF51735">
    <property type="entry name" value="NAD(P)-binding Rossmann-fold domains"/>
    <property type="match status" value="1"/>
</dbReference>
<dbReference type="EMBL" id="BAABJM010000002">
    <property type="protein sequence ID" value="GAA5054096.1"/>
    <property type="molecule type" value="Genomic_DNA"/>
</dbReference>